<dbReference type="SUPFAM" id="SSF52799">
    <property type="entry name" value="(Phosphotyrosine protein) phosphatases II"/>
    <property type="match status" value="1"/>
</dbReference>
<dbReference type="AlphaFoldDB" id="A0A0N4YMK0"/>
<dbReference type="Gene3D" id="3.90.190.10">
    <property type="entry name" value="Protein tyrosine phosphatase superfamily"/>
    <property type="match status" value="1"/>
</dbReference>
<name>A0A0N4YMK0_NIPBR</name>
<dbReference type="WBParaSite" id="NBR_0001840201-mRNA-1">
    <property type="protein sequence ID" value="NBR_0001840201-mRNA-1"/>
    <property type="gene ID" value="NBR_0001840201"/>
</dbReference>
<gene>
    <name evidence="3" type="ORF">NBR_LOCUS18403</name>
</gene>
<reference evidence="5" key="1">
    <citation type="submission" date="2017-02" db="UniProtKB">
        <authorList>
            <consortium name="WormBaseParasite"/>
        </authorList>
    </citation>
    <scope>IDENTIFICATION</scope>
</reference>
<dbReference type="InterPro" id="IPR000242">
    <property type="entry name" value="PTP_cat"/>
</dbReference>
<evidence type="ECO:0000259" key="2">
    <source>
        <dbReference type="Pfam" id="PF00102"/>
    </source>
</evidence>
<protein>
    <submittedName>
        <fullName evidence="5">Tyrosine-protein phosphatase domain-containing protein</fullName>
    </submittedName>
</protein>
<feature type="region of interest" description="Disordered" evidence="1">
    <location>
        <begin position="132"/>
        <end position="152"/>
    </location>
</feature>
<accession>A0A0N4YMK0</accession>
<reference evidence="3 4" key="2">
    <citation type="submission" date="2018-11" db="EMBL/GenBank/DDBJ databases">
        <authorList>
            <consortium name="Pathogen Informatics"/>
        </authorList>
    </citation>
    <scope>NUCLEOTIDE SEQUENCE [LARGE SCALE GENOMIC DNA]</scope>
</reference>
<dbReference type="Pfam" id="PF00102">
    <property type="entry name" value="Y_phosphatase"/>
    <property type="match status" value="1"/>
</dbReference>
<evidence type="ECO:0000313" key="5">
    <source>
        <dbReference type="WBParaSite" id="NBR_0001840201-mRNA-1"/>
    </source>
</evidence>
<evidence type="ECO:0000313" key="4">
    <source>
        <dbReference type="Proteomes" id="UP000271162"/>
    </source>
</evidence>
<dbReference type="EMBL" id="UYSL01023382">
    <property type="protein sequence ID" value="VDL82128.1"/>
    <property type="molecule type" value="Genomic_DNA"/>
</dbReference>
<feature type="compositionally biased region" description="Low complexity" evidence="1">
    <location>
        <begin position="139"/>
        <end position="151"/>
    </location>
</feature>
<evidence type="ECO:0000313" key="3">
    <source>
        <dbReference type="EMBL" id="VDL82128.1"/>
    </source>
</evidence>
<keyword evidence="4" id="KW-1185">Reference proteome</keyword>
<organism evidence="5">
    <name type="scientific">Nippostrongylus brasiliensis</name>
    <name type="common">Rat hookworm</name>
    <dbReference type="NCBI Taxonomy" id="27835"/>
    <lineage>
        <taxon>Eukaryota</taxon>
        <taxon>Metazoa</taxon>
        <taxon>Ecdysozoa</taxon>
        <taxon>Nematoda</taxon>
        <taxon>Chromadorea</taxon>
        <taxon>Rhabditida</taxon>
        <taxon>Rhabditina</taxon>
        <taxon>Rhabditomorpha</taxon>
        <taxon>Strongyloidea</taxon>
        <taxon>Heligmosomidae</taxon>
        <taxon>Nippostrongylus</taxon>
    </lineage>
</organism>
<dbReference type="Proteomes" id="UP000271162">
    <property type="component" value="Unassembled WGS sequence"/>
</dbReference>
<feature type="domain" description="Tyrosine-protein phosphatase" evidence="2">
    <location>
        <begin position="1"/>
        <end position="59"/>
    </location>
</feature>
<dbReference type="GO" id="GO:0004725">
    <property type="term" value="F:protein tyrosine phosphatase activity"/>
    <property type="evidence" value="ECO:0007669"/>
    <property type="project" value="InterPro"/>
</dbReference>
<sequence>MVLDEQCRTIVMLCKCIENKSVKCAPYYPTVIGGSVTFDHIKITLQKQTTSKLGNVVSFWTIKNNGFVADDVPETARLFMNLNFGAYGVGDKGKGKVIGIDRSMRRAFVFHSESSMHGECISGLYYDLRGSAPTSTRQPPTGAAAGTTTAIPGPPLASDTATACPGPPLRVASTPPSTSTCSAITAVSEKNVKADLLPELDTQMDEYDEWDLPEEEFAKLEKSKSNLAMKSVKALKRAVGKHNAKEELESEYPDFL</sequence>
<dbReference type="InterPro" id="IPR029021">
    <property type="entry name" value="Prot-tyrosine_phosphatase-like"/>
</dbReference>
<proteinExistence type="predicted"/>
<evidence type="ECO:0000256" key="1">
    <source>
        <dbReference type="SAM" id="MobiDB-lite"/>
    </source>
</evidence>